<evidence type="ECO:0000313" key="3">
    <source>
        <dbReference type="Proteomes" id="UP000820818"/>
    </source>
</evidence>
<evidence type="ECO:0000256" key="1">
    <source>
        <dbReference type="SAM" id="MobiDB-lite"/>
    </source>
</evidence>
<gene>
    <name evidence="2" type="ORF">GHT06_012250</name>
</gene>
<feature type="compositionally biased region" description="Polar residues" evidence="1">
    <location>
        <begin position="61"/>
        <end position="70"/>
    </location>
</feature>
<evidence type="ECO:0000313" key="2">
    <source>
        <dbReference type="EMBL" id="KAI9561294.1"/>
    </source>
</evidence>
<dbReference type="EMBL" id="WJBH02000003">
    <property type="protein sequence ID" value="KAI9561294.1"/>
    <property type="molecule type" value="Genomic_DNA"/>
</dbReference>
<proteinExistence type="predicted"/>
<feature type="compositionally biased region" description="Basic residues" evidence="1">
    <location>
        <begin position="108"/>
        <end position="123"/>
    </location>
</feature>
<keyword evidence="3" id="KW-1185">Reference proteome</keyword>
<sequence length="190" mass="22207">MTCRFSETSSSASCNAIRQLQFGRHNETHAISVHLPLNMWSMRSQEKMGEKATRLWKRDSNLQPSNNYLSSAKRRDEKKRQYVKHFPISRGNVQNERGPPKLRFCIGKPKHGKRRRRRKKKECNHRLSPSPGPHEKRIEAKERNEASLSRLPSIVATARFCPAQNHLLFHVSFWWIPSSTCDLSFDWGWG</sequence>
<reference evidence="2 3" key="1">
    <citation type="submission" date="2022-05" db="EMBL/GenBank/DDBJ databases">
        <title>A multi-omics perspective on studying reproductive biology in Daphnia sinensis.</title>
        <authorList>
            <person name="Jia J."/>
        </authorList>
    </citation>
    <scope>NUCLEOTIDE SEQUENCE [LARGE SCALE GENOMIC DNA]</scope>
    <source>
        <strain evidence="2 3">WSL</strain>
    </source>
</reference>
<comment type="caution">
    <text evidence="2">The sequence shown here is derived from an EMBL/GenBank/DDBJ whole genome shotgun (WGS) entry which is preliminary data.</text>
</comment>
<dbReference type="Proteomes" id="UP000820818">
    <property type="component" value="Linkage Group LG3"/>
</dbReference>
<feature type="compositionally biased region" description="Basic and acidic residues" evidence="1">
    <location>
        <begin position="133"/>
        <end position="143"/>
    </location>
</feature>
<feature type="region of interest" description="Disordered" evidence="1">
    <location>
        <begin position="108"/>
        <end position="143"/>
    </location>
</feature>
<feature type="region of interest" description="Disordered" evidence="1">
    <location>
        <begin position="58"/>
        <end position="78"/>
    </location>
</feature>
<accession>A0AAD5KX77</accession>
<dbReference type="AlphaFoldDB" id="A0AAD5KX77"/>
<protein>
    <submittedName>
        <fullName evidence="2">Uncharacterized protein</fullName>
    </submittedName>
</protein>
<name>A0AAD5KX77_9CRUS</name>
<organism evidence="2 3">
    <name type="scientific">Daphnia sinensis</name>
    <dbReference type="NCBI Taxonomy" id="1820382"/>
    <lineage>
        <taxon>Eukaryota</taxon>
        <taxon>Metazoa</taxon>
        <taxon>Ecdysozoa</taxon>
        <taxon>Arthropoda</taxon>
        <taxon>Crustacea</taxon>
        <taxon>Branchiopoda</taxon>
        <taxon>Diplostraca</taxon>
        <taxon>Cladocera</taxon>
        <taxon>Anomopoda</taxon>
        <taxon>Daphniidae</taxon>
        <taxon>Daphnia</taxon>
        <taxon>Daphnia similis group</taxon>
    </lineage>
</organism>